<evidence type="ECO:0000313" key="9">
    <source>
        <dbReference type="EMBL" id="ABN67817.2"/>
    </source>
</evidence>
<dbReference type="FunCoup" id="A3LXJ5">
    <property type="interactions" value="100"/>
</dbReference>
<feature type="domain" description="PHD-type" evidence="8">
    <location>
        <begin position="26"/>
        <end position="76"/>
    </location>
</feature>
<evidence type="ECO:0000313" key="10">
    <source>
        <dbReference type="Proteomes" id="UP000002258"/>
    </source>
</evidence>
<dbReference type="InterPro" id="IPR037869">
    <property type="entry name" value="Spp1/CFP1"/>
</dbReference>
<evidence type="ECO:0000256" key="1">
    <source>
        <dbReference type="ARBA" id="ARBA00004123"/>
    </source>
</evidence>
<keyword evidence="5" id="KW-0539">Nucleus</keyword>
<keyword evidence="7" id="KW-0175">Coiled coil</keyword>
<dbReference type="GO" id="GO:0048188">
    <property type="term" value="C:Set1C/COMPASS complex"/>
    <property type="evidence" value="ECO:0007669"/>
    <property type="project" value="InterPro"/>
</dbReference>
<evidence type="ECO:0000259" key="8">
    <source>
        <dbReference type="PROSITE" id="PS50016"/>
    </source>
</evidence>
<keyword evidence="4" id="KW-0862">Zinc</keyword>
<accession>A3LXJ5</accession>
<name>A3LXJ5_PICST</name>
<dbReference type="GO" id="GO:0008270">
    <property type="term" value="F:zinc ion binding"/>
    <property type="evidence" value="ECO:0007669"/>
    <property type="project" value="UniProtKB-KW"/>
</dbReference>
<dbReference type="GeneID" id="4840348"/>
<organism evidence="9 10">
    <name type="scientific">Scheffersomyces stipitis (strain ATCC 58785 / CBS 6054 / NBRC 10063 / NRRL Y-11545)</name>
    <name type="common">Yeast</name>
    <name type="synonym">Pichia stipitis</name>
    <dbReference type="NCBI Taxonomy" id="322104"/>
    <lineage>
        <taxon>Eukaryota</taxon>
        <taxon>Fungi</taxon>
        <taxon>Dikarya</taxon>
        <taxon>Ascomycota</taxon>
        <taxon>Saccharomycotina</taxon>
        <taxon>Pichiomycetes</taxon>
        <taxon>Debaryomycetaceae</taxon>
        <taxon>Scheffersomyces</taxon>
    </lineage>
</organism>
<dbReference type="OrthoDB" id="436852at2759"/>
<dbReference type="InterPro" id="IPR011011">
    <property type="entry name" value="Znf_FYVE_PHD"/>
</dbReference>
<dbReference type="InterPro" id="IPR019786">
    <property type="entry name" value="Zinc_finger_PHD-type_CS"/>
</dbReference>
<keyword evidence="3 6" id="KW-0863">Zinc-finger</keyword>
<evidence type="ECO:0000256" key="2">
    <source>
        <dbReference type="ARBA" id="ARBA00022723"/>
    </source>
</evidence>
<sequence length="354" mass="41035">EESFEELARQYKKFTNAPKFDLNSEELFCICRKPDNGELMVLCDGCDEWYHFKCMNLKKENSGLIAKFFCKFCQWKGTGFTLWKRKCRVQWCNEPARVDSNSKYCTDAHGKLFIKQLLVDREALIQDLKPEVVNDILTHVGDNYVKLKNLGSEFPELPEVTKLKDTGSNLSEFPDDTRTALTKVNGKLDSVNESIEQLQKRIDYLAKLKDKIKLANEKLAQTLFPDGKIPDSSKKSKKQTKSKKLDICLYDNSVVGSELASSFLSQLLDSQDLFVEFQESVGRRLKDELDDAEWYQNKICIQERRKCIRHNGWLNLVTDESARKMSELQTLLEGLELQKETILRDYSTRVYESK</sequence>
<dbReference type="OMA" id="SEELFCI"/>
<protein>
    <recommendedName>
        <fullName evidence="8">PHD-type domain-containing protein</fullName>
    </recommendedName>
</protein>
<dbReference type="InterPro" id="IPR001965">
    <property type="entry name" value="Znf_PHD"/>
</dbReference>
<dbReference type="Pfam" id="PF00628">
    <property type="entry name" value="PHD"/>
    <property type="match status" value="1"/>
</dbReference>
<keyword evidence="2" id="KW-0479">Metal-binding</keyword>
<dbReference type="KEGG" id="pic:PICST_62870"/>
<dbReference type="PANTHER" id="PTHR46174">
    <property type="entry name" value="CXXC-TYPE ZINC FINGER PROTEIN 1"/>
    <property type="match status" value="1"/>
</dbReference>
<dbReference type="Proteomes" id="UP000002258">
    <property type="component" value="Chromosome 6"/>
</dbReference>
<proteinExistence type="predicted"/>
<dbReference type="InterPro" id="IPR013083">
    <property type="entry name" value="Znf_RING/FYVE/PHD"/>
</dbReference>
<evidence type="ECO:0000256" key="7">
    <source>
        <dbReference type="SAM" id="Coils"/>
    </source>
</evidence>
<dbReference type="PROSITE" id="PS01359">
    <property type="entry name" value="ZF_PHD_1"/>
    <property type="match status" value="1"/>
</dbReference>
<dbReference type="SUPFAM" id="SSF57903">
    <property type="entry name" value="FYVE/PHD zinc finger"/>
    <property type="match status" value="1"/>
</dbReference>
<dbReference type="Gene3D" id="3.30.40.10">
    <property type="entry name" value="Zinc/RING finger domain, C3HC4 (zinc finger)"/>
    <property type="match status" value="1"/>
</dbReference>
<dbReference type="PANTHER" id="PTHR46174:SF1">
    <property type="entry name" value="CXXC-TYPE ZINC FINGER PROTEIN 1"/>
    <property type="match status" value="1"/>
</dbReference>
<dbReference type="PROSITE" id="PS50016">
    <property type="entry name" value="ZF_PHD_2"/>
    <property type="match status" value="1"/>
</dbReference>
<dbReference type="STRING" id="322104.A3LXJ5"/>
<dbReference type="InterPro" id="IPR019787">
    <property type="entry name" value="Znf_PHD-finger"/>
</dbReference>
<dbReference type="HOGENOM" id="CLU_045707_0_0_1"/>
<feature type="non-terminal residue" evidence="9">
    <location>
        <position position="1"/>
    </location>
</feature>
<evidence type="ECO:0000256" key="6">
    <source>
        <dbReference type="PROSITE-ProRule" id="PRU00146"/>
    </source>
</evidence>
<evidence type="ECO:0000256" key="3">
    <source>
        <dbReference type="ARBA" id="ARBA00022771"/>
    </source>
</evidence>
<evidence type="ECO:0000256" key="5">
    <source>
        <dbReference type="ARBA" id="ARBA00023242"/>
    </source>
</evidence>
<comment type="subcellular location">
    <subcellularLocation>
        <location evidence="1">Nucleus</location>
    </subcellularLocation>
</comment>
<gene>
    <name evidence="9" type="ORF">PICST_62870</name>
</gene>
<dbReference type="EMBL" id="CP000500">
    <property type="protein sequence ID" value="ABN67817.2"/>
    <property type="molecule type" value="Genomic_DNA"/>
</dbReference>
<dbReference type="GO" id="GO:0045893">
    <property type="term" value="P:positive regulation of DNA-templated transcription"/>
    <property type="evidence" value="ECO:0007669"/>
    <property type="project" value="TreeGrafter"/>
</dbReference>
<dbReference type="eggNOG" id="KOG1632">
    <property type="taxonomic scope" value="Eukaryota"/>
</dbReference>
<dbReference type="SMART" id="SM00249">
    <property type="entry name" value="PHD"/>
    <property type="match status" value="1"/>
</dbReference>
<dbReference type="RefSeq" id="XP_001385846.2">
    <property type="nucleotide sequence ID" value="XM_001385809.1"/>
</dbReference>
<dbReference type="AlphaFoldDB" id="A3LXJ5"/>
<feature type="coiled-coil region" evidence="7">
    <location>
        <begin position="181"/>
        <end position="208"/>
    </location>
</feature>
<dbReference type="InParanoid" id="A3LXJ5"/>
<evidence type="ECO:0000256" key="4">
    <source>
        <dbReference type="ARBA" id="ARBA00022833"/>
    </source>
</evidence>
<keyword evidence="10" id="KW-1185">Reference proteome</keyword>
<reference evidence="9 10" key="1">
    <citation type="journal article" date="2007" name="Nat. Biotechnol.">
        <title>Genome sequence of the lignocellulose-bioconverting and xylose-fermenting yeast Pichia stipitis.</title>
        <authorList>
            <person name="Jeffries T.W."/>
            <person name="Grigoriev I.V."/>
            <person name="Grimwood J."/>
            <person name="Laplaza J.M."/>
            <person name="Aerts A."/>
            <person name="Salamov A."/>
            <person name="Schmutz J."/>
            <person name="Lindquist E."/>
            <person name="Dehal P."/>
            <person name="Shapiro H."/>
            <person name="Jin Y.S."/>
            <person name="Passoth V."/>
            <person name="Richardson P.M."/>
        </authorList>
    </citation>
    <scope>NUCLEOTIDE SEQUENCE [LARGE SCALE GENOMIC DNA]</scope>
    <source>
        <strain evidence="10">ATCC 58785 / CBS 6054 / NBRC 10063 / NRRL Y-11545</strain>
    </source>
</reference>